<organism evidence="3 4">
    <name type="scientific">Canariomyces notabilis</name>
    <dbReference type="NCBI Taxonomy" id="2074819"/>
    <lineage>
        <taxon>Eukaryota</taxon>
        <taxon>Fungi</taxon>
        <taxon>Dikarya</taxon>
        <taxon>Ascomycota</taxon>
        <taxon>Pezizomycotina</taxon>
        <taxon>Sordariomycetes</taxon>
        <taxon>Sordariomycetidae</taxon>
        <taxon>Sordariales</taxon>
        <taxon>Chaetomiaceae</taxon>
        <taxon>Canariomyces</taxon>
    </lineage>
</organism>
<dbReference type="InterPro" id="IPR021460">
    <property type="entry name" value="DUF3112"/>
</dbReference>
<feature type="transmembrane region" description="Helical" evidence="2">
    <location>
        <begin position="85"/>
        <end position="105"/>
    </location>
</feature>
<keyword evidence="4" id="KW-1185">Reference proteome</keyword>
<feature type="transmembrane region" description="Helical" evidence="2">
    <location>
        <begin position="185"/>
        <end position="218"/>
    </location>
</feature>
<keyword evidence="2" id="KW-0812">Transmembrane</keyword>
<protein>
    <submittedName>
        <fullName evidence="3">Uncharacterized protein</fullName>
    </submittedName>
</protein>
<feature type="compositionally biased region" description="Low complexity" evidence="1">
    <location>
        <begin position="41"/>
        <end position="62"/>
    </location>
</feature>
<evidence type="ECO:0000313" key="3">
    <source>
        <dbReference type="EMBL" id="KAK4109211.1"/>
    </source>
</evidence>
<dbReference type="AlphaFoldDB" id="A0AAN6T9F6"/>
<proteinExistence type="predicted"/>
<dbReference type="GeneID" id="89937338"/>
<feature type="transmembrane region" description="Helical" evidence="2">
    <location>
        <begin position="321"/>
        <end position="339"/>
    </location>
</feature>
<dbReference type="PANTHER" id="PTHR35184:SF1">
    <property type="entry name" value="INTEGRAL MEMBRANE PROTEIN"/>
    <property type="match status" value="1"/>
</dbReference>
<dbReference type="PANTHER" id="PTHR35184">
    <property type="entry name" value="YALI0C10208P"/>
    <property type="match status" value="1"/>
</dbReference>
<sequence>MLQLRLLPRAARREQTRSDLAASHQATLPPRSTRPVTITMSSPGTSTPPAGTPPGTGAVSAPVSGPPYPPATAQVGGVPTPVPDAAVSGVLLALFLAGAAVHMAIFQRNRRIKHKFIFSALLFYFCVIRAVALTLRIAWSATAATRGNVSLAIASGVLVSAGVLLLFIVNLILARRVLRARLPRVGWGGVVGWVWTFLIGSVVAVLIMLVICFVHSLFTLDMSAREKERQVLLFAGVYLTVMAFLPVPVVLVAWFVPIMMARPGKKGHELEEFGTGRMGTKVALLVGTSLLLTLGAGFRAAVNFVPRPPTQPAWYHSKEAFYCFNFVIEVIVVYVFAIARFDRRFHVPDGSSGPGDYARGAGVELGGIMDSSKAESALGASAGEESYGGYGHPRM</sequence>
<reference evidence="3" key="1">
    <citation type="journal article" date="2023" name="Mol. Phylogenet. Evol.">
        <title>Genome-scale phylogeny and comparative genomics of the fungal order Sordariales.</title>
        <authorList>
            <person name="Hensen N."/>
            <person name="Bonometti L."/>
            <person name="Westerberg I."/>
            <person name="Brannstrom I.O."/>
            <person name="Guillou S."/>
            <person name="Cros-Aarteil S."/>
            <person name="Calhoun S."/>
            <person name="Haridas S."/>
            <person name="Kuo A."/>
            <person name="Mondo S."/>
            <person name="Pangilinan J."/>
            <person name="Riley R."/>
            <person name="LaButti K."/>
            <person name="Andreopoulos B."/>
            <person name="Lipzen A."/>
            <person name="Chen C."/>
            <person name="Yan M."/>
            <person name="Daum C."/>
            <person name="Ng V."/>
            <person name="Clum A."/>
            <person name="Steindorff A."/>
            <person name="Ohm R.A."/>
            <person name="Martin F."/>
            <person name="Silar P."/>
            <person name="Natvig D.O."/>
            <person name="Lalanne C."/>
            <person name="Gautier V."/>
            <person name="Ament-Velasquez S.L."/>
            <person name="Kruys A."/>
            <person name="Hutchinson M.I."/>
            <person name="Powell A.J."/>
            <person name="Barry K."/>
            <person name="Miller A.N."/>
            <person name="Grigoriev I.V."/>
            <person name="Debuchy R."/>
            <person name="Gladieux P."/>
            <person name="Hiltunen Thoren M."/>
            <person name="Johannesson H."/>
        </authorList>
    </citation>
    <scope>NUCLEOTIDE SEQUENCE</scope>
    <source>
        <strain evidence="3">CBS 508.74</strain>
    </source>
</reference>
<evidence type="ECO:0000256" key="2">
    <source>
        <dbReference type="SAM" id="Phobius"/>
    </source>
</evidence>
<evidence type="ECO:0000256" key="1">
    <source>
        <dbReference type="SAM" id="MobiDB-lite"/>
    </source>
</evidence>
<dbReference type="Pfam" id="PF11309">
    <property type="entry name" value="DUF3112"/>
    <property type="match status" value="1"/>
</dbReference>
<dbReference type="EMBL" id="MU853358">
    <property type="protein sequence ID" value="KAK4109211.1"/>
    <property type="molecule type" value="Genomic_DNA"/>
</dbReference>
<feature type="transmembrane region" description="Helical" evidence="2">
    <location>
        <begin position="238"/>
        <end position="261"/>
    </location>
</feature>
<keyword evidence="2" id="KW-0472">Membrane</keyword>
<keyword evidence="2" id="KW-1133">Transmembrane helix</keyword>
<feature type="region of interest" description="Disordered" evidence="1">
    <location>
        <begin position="13"/>
        <end position="64"/>
    </location>
</feature>
<reference evidence="3" key="2">
    <citation type="submission" date="2023-05" db="EMBL/GenBank/DDBJ databases">
        <authorList>
            <consortium name="Lawrence Berkeley National Laboratory"/>
            <person name="Steindorff A."/>
            <person name="Hensen N."/>
            <person name="Bonometti L."/>
            <person name="Westerberg I."/>
            <person name="Brannstrom I.O."/>
            <person name="Guillou S."/>
            <person name="Cros-Aarteil S."/>
            <person name="Calhoun S."/>
            <person name="Haridas S."/>
            <person name="Kuo A."/>
            <person name="Mondo S."/>
            <person name="Pangilinan J."/>
            <person name="Riley R."/>
            <person name="Labutti K."/>
            <person name="Andreopoulos B."/>
            <person name="Lipzen A."/>
            <person name="Chen C."/>
            <person name="Yanf M."/>
            <person name="Daum C."/>
            <person name="Ng V."/>
            <person name="Clum A."/>
            <person name="Ohm R."/>
            <person name="Martin F."/>
            <person name="Silar P."/>
            <person name="Natvig D."/>
            <person name="Lalanne C."/>
            <person name="Gautier V."/>
            <person name="Ament-Velasquez S.L."/>
            <person name="Kruys A."/>
            <person name="Hutchinson M.I."/>
            <person name="Powell A.J."/>
            <person name="Barry K."/>
            <person name="Miller A.N."/>
            <person name="Grigoriev I.V."/>
            <person name="Debuchy R."/>
            <person name="Gladieux P."/>
            <person name="Thoren M.H."/>
            <person name="Johannesson H."/>
        </authorList>
    </citation>
    <scope>NUCLEOTIDE SEQUENCE</scope>
    <source>
        <strain evidence="3">CBS 508.74</strain>
    </source>
</reference>
<feature type="transmembrane region" description="Helical" evidence="2">
    <location>
        <begin position="117"/>
        <end position="139"/>
    </location>
</feature>
<comment type="caution">
    <text evidence="3">The sequence shown here is derived from an EMBL/GenBank/DDBJ whole genome shotgun (WGS) entry which is preliminary data.</text>
</comment>
<gene>
    <name evidence="3" type="ORF">N656DRAFT_760321</name>
</gene>
<dbReference type="RefSeq" id="XP_064666781.1">
    <property type="nucleotide sequence ID" value="XM_064813213.1"/>
</dbReference>
<feature type="transmembrane region" description="Helical" evidence="2">
    <location>
        <begin position="282"/>
        <end position="301"/>
    </location>
</feature>
<dbReference type="Proteomes" id="UP001302812">
    <property type="component" value="Unassembled WGS sequence"/>
</dbReference>
<accession>A0AAN6T9F6</accession>
<name>A0AAN6T9F6_9PEZI</name>
<evidence type="ECO:0000313" key="4">
    <source>
        <dbReference type="Proteomes" id="UP001302812"/>
    </source>
</evidence>
<feature type="transmembrane region" description="Helical" evidence="2">
    <location>
        <begin position="151"/>
        <end position="173"/>
    </location>
</feature>